<dbReference type="EMBL" id="RRYP01001237">
    <property type="protein sequence ID" value="TNV86210.1"/>
    <property type="molecule type" value="Genomic_DNA"/>
</dbReference>
<dbReference type="AlphaFoldDB" id="A0A8J8T930"/>
<reference evidence="2" key="1">
    <citation type="submission" date="2019-06" db="EMBL/GenBank/DDBJ databases">
        <authorList>
            <person name="Zheng W."/>
        </authorList>
    </citation>
    <scope>NUCLEOTIDE SEQUENCE</scope>
    <source>
        <strain evidence="2">QDHG01</strain>
    </source>
</reference>
<protein>
    <submittedName>
        <fullName evidence="2">Uncharacterized protein</fullName>
    </submittedName>
</protein>
<feature type="transmembrane region" description="Helical" evidence="1">
    <location>
        <begin position="131"/>
        <end position="155"/>
    </location>
</feature>
<gene>
    <name evidence="2" type="ORF">FGO68_gene9500</name>
</gene>
<evidence type="ECO:0000256" key="1">
    <source>
        <dbReference type="SAM" id="Phobius"/>
    </source>
</evidence>
<feature type="transmembrane region" description="Helical" evidence="1">
    <location>
        <begin position="43"/>
        <end position="68"/>
    </location>
</feature>
<sequence length="336" mass="37932">MDLLMTDQWLTPILDLSLTSEEREDDTALNSFLGEQGFQSKLLLFNLGSTLIFFSIQILLLMMSGVSFYIRSCSNVSRNVFNFLRERVIWASTIRIIIQQFQPLLMSSILNISSFTLPELENKSSGMKLNFSFSVIMIVVLVLSLAAFSGIIYKGKAFENQISPLIEGIWVRKGSLAIYWTVITLLKWSILSLILILLTDYPSQQIQSLTLLSLLSTCLQLLLQPQLSPVEYRISLFNEYMSLFYLYALAALALADTKPARNTMGIVLLSITLGTFFVNLVKAVVCVGRVCVRRCNACRNMVIAKKYAVERVEETGRQSKIVIRAPDEIMSVQDIM</sequence>
<feature type="transmembrane region" description="Helical" evidence="1">
    <location>
        <begin position="266"/>
        <end position="292"/>
    </location>
</feature>
<comment type="caution">
    <text evidence="2">The sequence shown here is derived from an EMBL/GenBank/DDBJ whole genome shotgun (WGS) entry which is preliminary data.</text>
</comment>
<accession>A0A8J8T930</accession>
<name>A0A8J8T930_HALGN</name>
<evidence type="ECO:0000313" key="2">
    <source>
        <dbReference type="EMBL" id="TNV86210.1"/>
    </source>
</evidence>
<dbReference type="Proteomes" id="UP000785679">
    <property type="component" value="Unassembled WGS sequence"/>
</dbReference>
<keyword evidence="1" id="KW-0812">Transmembrane</keyword>
<keyword evidence="3" id="KW-1185">Reference proteome</keyword>
<keyword evidence="1" id="KW-0472">Membrane</keyword>
<keyword evidence="1" id="KW-1133">Transmembrane helix</keyword>
<feature type="transmembrane region" description="Helical" evidence="1">
    <location>
        <begin position="176"/>
        <end position="199"/>
    </location>
</feature>
<feature type="transmembrane region" description="Helical" evidence="1">
    <location>
        <begin position="235"/>
        <end position="254"/>
    </location>
</feature>
<proteinExistence type="predicted"/>
<evidence type="ECO:0000313" key="3">
    <source>
        <dbReference type="Proteomes" id="UP000785679"/>
    </source>
</evidence>
<organism evidence="2 3">
    <name type="scientific">Halteria grandinella</name>
    <dbReference type="NCBI Taxonomy" id="5974"/>
    <lineage>
        <taxon>Eukaryota</taxon>
        <taxon>Sar</taxon>
        <taxon>Alveolata</taxon>
        <taxon>Ciliophora</taxon>
        <taxon>Intramacronucleata</taxon>
        <taxon>Spirotrichea</taxon>
        <taxon>Stichotrichia</taxon>
        <taxon>Sporadotrichida</taxon>
        <taxon>Halteriidae</taxon>
        <taxon>Halteria</taxon>
    </lineage>
</organism>